<comment type="caution">
    <text evidence="2">The sequence shown here is derived from an EMBL/GenBank/DDBJ whole genome shotgun (WGS) entry which is preliminary data.</text>
</comment>
<accession>A0A2T2X768</accession>
<dbReference type="Proteomes" id="UP000242699">
    <property type="component" value="Unassembled WGS sequence"/>
</dbReference>
<organism evidence="2 3">
    <name type="scientific">Sulfobacillus benefaciens</name>
    <dbReference type="NCBI Taxonomy" id="453960"/>
    <lineage>
        <taxon>Bacteria</taxon>
        <taxon>Bacillati</taxon>
        <taxon>Bacillota</taxon>
        <taxon>Clostridia</taxon>
        <taxon>Eubacteriales</taxon>
        <taxon>Clostridiales Family XVII. Incertae Sedis</taxon>
        <taxon>Sulfobacillus</taxon>
    </lineage>
</organism>
<sequence>MEVVTEIGITISALAIFAISLDLRGQPLGPGPQCRLMALVGEILYFTGVMPTAGDVFFLTGAVMTVVLWFHPPDPRPSQKSLIDVSELVAWVWMALTVR</sequence>
<evidence type="ECO:0000313" key="2">
    <source>
        <dbReference type="EMBL" id="PSR30329.1"/>
    </source>
</evidence>
<keyword evidence="1" id="KW-0472">Membrane</keyword>
<name>A0A2T2X768_9FIRM</name>
<gene>
    <name evidence="2" type="ORF">C7B43_06330</name>
</gene>
<feature type="transmembrane region" description="Helical" evidence="1">
    <location>
        <begin position="43"/>
        <end position="70"/>
    </location>
</feature>
<feature type="transmembrane region" description="Helical" evidence="1">
    <location>
        <begin position="7"/>
        <end position="23"/>
    </location>
</feature>
<evidence type="ECO:0000256" key="1">
    <source>
        <dbReference type="SAM" id="Phobius"/>
    </source>
</evidence>
<dbReference type="EMBL" id="PXYT01000011">
    <property type="protein sequence ID" value="PSR30329.1"/>
    <property type="molecule type" value="Genomic_DNA"/>
</dbReference>
<keyword evidence="1" id="KW-0812">Transmembrane</keyword>
<dbReference type="AlphaFoldDB" id="A0A2T2X768"/>
<evidence type="ECO:0000313" key="3">
    <source>
        <dbReference type="Proteomes" id="UP000242699"/>
    </source>
</evidence>
<protein>
    <submittedName>
        <fullName evidence="2">Uncharacterized protein</fullName>
    </submittedName>
</protein>
<keyword evidence="1" id="KW-1133">Transmembrane helix</keyword>
<proteinExistence type="predicted"/>
<reference evidence="2 3" key="1">
    <citation type="journal article" date="2014" name="BMC Genomics">
        <title>Comparison of environmental and isolate Sulfobacillus genomes reveals diverse carbon, sulfur, nitrogen, and hydrogen metabolisms.</title>
        <authorList>
            <person name="Justice N.B."/>
            <person name="Norman A."/>
            <person name="Brown C.T."/>
            <person name="Singh A."/>
            <person name="Thomas B.C."/>
            <person name="Banfield J.F."/>
        </authorList>
    </citation>
    <scope>NUCLEOTIDE SEQUENCE [LARGE SCALE GENOMIC DNA]</scope>
    <source>
        <strain evidence="2">AMDSBA1</strain>
    </source>
</reference>